<evidence type="ECO:0000313" key="3">
    <source>
        <dbReference type="Proteomes" id="UP000281738"/>
    </source>
</evidence>
<reference evidence="2 3" key="1">
    <citation type="submission" date="2018-11" db="EMBL/GenBank/DDBJ databases">
        <title>Sequencing the genomes of 1000 actinobacteria strains.</title>
        <authorList>
            <person name="Klenk H.-P."/>
        </authorList>
    </citation>
    <scope>NUCLEOTIDE SEQUENCE [LARGE SCALE GENOMIC DNA]</scope>
    <source>
        <strain evidence="2 3">DSM 12652</strain>
    </source>
</reference>
<dbReference type="OrthoDB" id="9848600at2"/>
<feature type="transmembrane region" description="Helical" evidence="1">
    <location>
        <begin position="12"/>
        <end position="35"/>
    </location>
</feature>
<dbReference type="EMBL" id="RKHO01000001">
    <property type="protein sequence ID" value="ROR91485.1"/>
    <property type="molecule type" value="Genomic_DNA"/>
</dbReference>
<dbReference type="RefSeq" id="WP_056543828.1">
    <property type="nucleotide sequence ID" value="NZ_RKHO01000001.1"/>
</dbReference>
<protein>
    <submittedName>
        <fullName evidence="2">Uncharacterized protein</fullName>
    </submittedName>
</protein>
<feature type="transmembrane region" description="Helical" evidence="1">
    <location>
        <begin position="41"/>
        <end position="59"/>
    </location>
</feature>
<keyword evidence="3" id="KW-1185">Reference proteome</keyword>
<keyword evidence="1" id="KW-0812">Transmembrane</keyword>
<keyword evidence="1" id="KW-0472">Membrane</keyword>
<sequence>MATRERPSRQDYAWIAFGWLLVPVTAIVLDAVGLIELDGVLVLATAVMSAMAGGAARAYRQQLRRERDPR</sequence>
<evidence type="ECO:0000313" key="2">
    <source>
        <dbReference type="EMBL" id="ROR91485.1"/>
    </source>
</evidence>
<proteinExistence type="predicted"/>
<accession>A0A3N2CVB4</accession>
<dbReference type="AlphaFoldDB" id="A0A3N2CVB4"/>
<comment type="caution">
    <text evidence="2">The sequence shown here is derived from an EMBL/GenBank/DDBJ whole genome shotgun (WGS) entry which is preliminary data.</text>
</comment>
<name>A0A3N2CVB4_9ACTN</name>
<evidence type="ECO:0000256" key="1">
    <source>
        <dbReference type="SAM" id="Phobius"/>
    </source>
</evidence>
<gene>
    <name evidence="2" type="ORF">EDD33_2354</name>
</gene>
<organism evidence="2 3">
    <name type="scientific">Nocardioides aurantiacus</name>
    <dbReference type="NCBI Taxonomy" id="86796"/>
    <lineage>
        <taxon>Bacteria</taxon>
        <taxon>Bacillati</taxon>
        <taxon>Actinomycetota</taxon>
        <taxon>Actinomycetes</taxon>
        <taxon>Propionibacteriales</taxon>
        <taxon>Nocardioidaceae</taxon>
        <taxon>Nocardioides</taxon>
    </lineage>
</organism>
<keyword evidence="1" id="KW-1133">Transmembrane helix</keyword>
<dbReference type="Proteomes" id="UP000281738">
    <property type="component" value="Unassembled WGS sequence"/>
</dbReference>